<dbReference type="InterPro" id="IPR007505">
    <property type="entry name" value="PDDEXK_7"/>
</dbReference>
<sequence length="594" mass="71353">MDILYNEVFKVSFFQNKNEIMMNFYEDEEKIDFENEEVYIEENINTEILFLSNDIEAKLYMDGLETLPELKVKEDEYGEVYLEPSSENVSLFSKDYYPLIPGLYRIKVVVNKKSYYSLIKVKPKLISEEECDLIKSDLEKEMKGLAFQLIRKNLAVGNNFDLDVQPIELYKFFIIKKNFSNIMASIMDLRIRPNHKICKEYKIVQNEKVKQIDEITMRNYLSNRIKENFLKVPIKELNYNLPENQWVKKIVQEITNVLEQFIYSSKNFIIKEKMVISECENYKHQESTKLKIKQHEKVINYMNELIDLAVQMKSSINILKTSEWYKLVDVNRNNFLPHVLFSDSRYNCLYKLYKELQNNEFKIEIDSHYTFQWKRTDKLYEMWCYIKICKILCNNNLGFNIIGGWLFDEYNHGERILIPELSSGTTIIFEKNDIRLHLIYDKEVPFSSTETLKNENPLYMTSVNNRPDCRLDVYKNDIYIRSIVFEIKYRHKHYIWDKRLIRNNKSAVMRQVISYAKNFESIYLFGGEKYRRFNPIYKVFILHPKNLNEKNLEEEVVDHNLKFLVMRPQKGIINVEENIKCTILELCREAEDYI</sequence>
<protein>
    <submittedName>
        <fullName evidence="2">DUF2357 domain-containing protein</fullName>
    </submittedName>
</protein>
<evidence type="ECO:0000259" key="1">
    <source>
        <dbReference type="Pfam" id="PF09823"/>
    </source>
</evidence>
<name>A0AAP6WL03_CLOPF</name>
<organism evidence="2 3">
    <name type="scientific">Clostridium perfringens</name>
    <dbReference type="NCBI Taxonomy" id="1502"/>
    <lineage>
        <taxon>Bacteria</taxon>
        <taxon>Bacillati</taxon>
        <taxon>Bacillota</taxon>
        <taxon>Clostridia</taxon>
        <taxon>Eubacteriales</taxon>
        <taxon>Clostridiaceae</taxon>
        <taxon>Clostridium</taxon>
    </lineage>
</organism>
<dbReference type="Pfam" id="PF09823">
    <property type="entry name" value="DUF2357"/>
    <property type="match status" value="1"/>
</dbReference>
<dbReference type="AlphaFoldDB" id="A0AAP6WL03"/>
<accession>A0AAP6WL03</accession>
<gene>
    <name evidence="2" type="ORF">G6Z34_02230</name>
</gene>
<comment type="caution">
    <text evidence="2">The sequence shown here is derived from an EMBL/GenBank/DDBJ whole genome shotgun (WGS) entry which is preliminary data.</text>
</comment>
<evidence type="ECO:0000313" key="3">
    <source>
        <dbReference type="Proteomes" id="UP000481454"/>
    </source>
</evidence>
<dbReference type="EMBL" id="JAALLZ010000001">
    <property type="protein sequence ID" value="NGU28932.1"/>
    <property type="molecule type" value="Genomic_DNA"/>
</dbReference>
<dbReference type="Proteomes" id="UP000481454">
    <property type="component" value="Unassembled WGS sequence"/>
</dbReference>
<dbReference type="RefSeq" id="WP_003456481.1">
    <property type="nucleotide sequence ID" value="NZ_CATNWT010000001.1"/>
</dbReference>
<feature type="domain" description="DUF2357" evidence="1">
    <location>
        <begin position="102"/>
        <end position="262"/>
    </location>
</feature>
<evidence type="ECO:0000313" key="2">
    <source>
        <dbReference type="EMBL" id="NGU28932.1"/>
    </source>
</evidence>
<reference evidence="2 3" key="1">
    <citation type="submission" date="2020-02" db="EMBL/GenBank/DDBJ databases">
        <title>Genomic Insights into the Phylogeny and Genetic Plasticity of the Human and Animal Enteric Pathogen Clostridium perfringens.</title>
        <authorList>
            <person name="Feng Y."/>
            <person name="Hu Y."/>
        </authorList>
    </citation>
    <scope>NUCLEOTIDE SEQUENCE [LARGE SCALE GENOMIC DNA]</scope>
    <source>
        <strain evidence="2 3">CP-40</strain>
    </source>
</reference>
<dbReference type="Pfam" id="PF04411">
    <property type="entry name" value="PDDEXK_7"/>
    <property type="match status" value="1"/>
</dbReference>
<proteinExistence type="predicted"/>
<dbReference type="InterPro" id="IPR018633">
    <property type="entry name" value="DUF2357"/>
</dbReference>